<evidence type="ECO:0000313" key="4">
    <source>
        <dbReference type="Proteomes" id="UP000018466"/>
    </source>
</evidence>
<dbReference type="RefSeq" id="WP_009532514.1">
    <property type="nucleotide sequence ID" value="NZ_JH590862.1"/>
</dbReference>
<gene>
    <name evidence="3" type="ORF">HMPREF9623_00681</name>
</gene>
<keyword evidence="2" id="KW-0812">Transmembrane</keyword>
<evidence type="ECO:0000313" key="3">
    <source>
        <dbReference type="EMBL" id="EHO17082.1"/>
    </source>
</evidence>
<dbReference type="Gene3D" id="1.25.40.680">
    <property type="entry name" value="Type VII secretion system EssB, C-terminal-like domain"/>
    <property type="match status" value="1"/>
</dbReference>
<dbReference type="InterPro" id="IPR018778">
    <property type="entry name" value="T7SS_EssB"/>
</dbReference>
<dbReference type="InterPro" id="IPR042565">
    <property type="entry name" value="T7SS_EssB_C"/>
</dbReference>
<name>A0AA37DGD1_9FIRM</name>
<dbReference type="Pfam" id="PF10140">
    <property type="entry name" value="YukC"/>
    <property type="match status" value="1"/>
</dbReference>
<feature type="region of interest" description="Disordered" evidence="1">
    <location>
        <begin position="332"/>
        <end position="376"/>
    </location>
</feature>
<reference evidence="3 4" key="1">
    <citation type="submission" date="2011-10" db="EMBL/GenBank/DDBJ databases">
        <title>The Genome Sequence of Lachnospiraceae bacterium ACC2.</title>
        <authorList>
            <consortium name="The Broad Institute Genome Sequencing Platform"/>
            <person name="Earl A."/>
            <person name="Ward D."/>
            <person name="Feldgarden M."/>
            <person name="Gevers D."/>
            <person name="Sizova M."/>
            <person name="Hazen A."/>
            <person name="Epstein S."/>
            <person name="Young S.K."/>
            <person name="Zeng Q."/>
            <person name="Gargeya S."/>
            <person name="Fitzgerald M."/>
            <person name="Haas B."/>
            <person name="Abouelleil A."/>
            <person name="Alvarado L."/>
            <person name="Arachchi H.M."/>
            <person name="Berlin A."/>
            <person name="Brown A."/>
            <person name="Chapman S.B."/>
            <person name="Chen Z."/>
            <person name="Dunbar C."/>
            <person name="Freedman E."/>
            <person name="Gearin G."/>
            <person name="Goldberg J."/>
            <person name="Griggs A."/>
            <person name="Gujja S."/>
            <person name="Heiman D."/>
            <person name="Howarth C."/>
            <person name="Larson L."/>
            <person name="Lui A."/>
            <person name="MacDonald P.J.P."/>
            <person name="Montmayeur A."/>
            <person name="Murphy C."/>
            <person name="Neiman D."/>
            <person name="Pearson M."/>
            <person name="Priest M."/>
            <person name="Roberts A."/>
            <person name="Saif S."/>
            <person name="Shea T."/>
            <person name="Shenoy N."/>
            <person name="Sisk P."/>
            <person name="Stolte C."/>
            <person name="Sykes S."/>
            <person name="Wortman J."/>
            <person name="Nusbaum C."/>
            <person name="Birren B."/>
        </authorList>
    </citation>
    <scope>NUCLEOTIDE SEQUENCE [LARGE SCALE GENOMIC DNA]</scope>
    <source>
        <strain evidence="3 4">ACC2</strain>
    </source>
</reference>
<dbReference type="Gene3D" id="1.10.510.10">
    <property type="entry name" value="Transferase(Phosphotransferase) domain 1"/>
    <property type="match status" value="1"/>
</dbReference>
<dbReference type="EMBL" id="AGEL01000006">
    <property type="protein sequence ID" value="EHO17082.1"/>
    <property type="molecule type" value="Genomic_DNA"/>
</dbReference>
<keyword evidence="2" id="KW-1133">Transmembrane helix</keyword>
<evidence type="ECO:0000256" key="1">
    <source>
        <dbReference type="SAM" id="MobiDB-lite"/>
    </source>
</evidence>
<evidence type="ECO:0000256" key="2">
    <source>
        <dbReference type="SAM" id="Phobius"/>
    </source>
</evidence>
<keyword evidence="2" id="KW-0472">Membrane</keyword>
<sequence>MDATRRIFIRNAESRAEREKRGLLAVSNPLFCPCEIEEAENGFFFCFVTDEDWQDFAAAAALETEEKFRLLANCAALEAARAHYYFALSPDNLVFDRNLCPRILVRDAVAEEDTKEDFVRAYRALAASLLSKRHTYEDFLAGGERLFRAEKQLSGLARQTDSKELSAYFSAQWESRKKRRREKTVQVSRQRLLLSRIALPLLSISLLALAGSFFYWYRIRFRKAERLIAAAEAYLREDYLAVGEALRGVKPGELSAEGRYMLARASIFTEGLTPEQREHILAGLHPKSDEETLRFWIYIGQNRFPEALDAAKRRGDSEMQLYALLKEESMLAGDRTKSGQEKEAEERRIEAEIETLRKKMQPEQEETNETLSVPAE</sequence>
<keyword evidence="4" id="KW-1185">Reference proteome</keyword>
<feature type="transmembrane region" description="Helical" evidence="2">
    <location>
        <begin position="197"/>
        <end position="217"/>
    </location>
</feature>
<feature type="compositionally biased region" description="Basic and acidic residues" evidence="1">
    <location>
        <begin position="332"/>
        <end position="362"/>
    </location>
</feature>
<comment type="caution">
    <text evidence="3">The sequence shown here is derived from an EMBL/GenBank/DDBJ whole genome shotgun (WGS) entry which is preliminary data.</text>
</comment>
<dbReference type="GeneID" id="86940458"/>
<dbReference type="Proteomes" id="UP000018466">
    <property type="component" value="Unassembled WGS sequence"/>
</dbReference>
<proteinExistence type="predicted"/>
<accession>A0AA37DGD1</accession>
<protein>
    <submittedName>
        <fullName evidence="3">Type VII secretion protein EssB</fullName>
    </submittedName>
</protein>
<dbReference type="AlphaFoldDB" id="A0AA37DGD1"/>
<organism evidence="3 4">
    <name type="scientific">Stomatobaculum longum</name>
    <dbReference type="NCBI Taxonomy" id="796942"/>
    <lineage>
        <taxon>Bacteria</taxon>
        <taxon>Bacillati</taxon>
        <taxon>Bacillota</taxon>
        <taxon>Clostridia</taxon>
        <taxon>Lachnospirales</taxon>
        <taxon>Lachnospiraceae</taxon>
        <taxon>Stomatobaculum</taxon>
    </lineage>
</organism>